<organism evidence="2 3">
    <name type="scientific">Neorhizobium alkalisoli</name>
    <dbReference type="NCBI Taxonomy" id="528178"/>
    <lineage>
        <taxon>Bacteria</taxon>
        <taxon>Pseudomonadati</taxon>
        <taxon>Pseudomonadota</taxon>
        <taxon>Alphaproteobacteria</taxon>
        <taxon>Hyphomicrobiales</taxon>
        <taxon>Rhizobiaceae</taxon>
        <taxon>Rhizobium/Agrobacterium group</taxon>
        <taxon>Neorhizobium</taxon>
    </lineage>
</organism>
<reference evidence="2 3" key="1">
    <citation type="submission" date="2019-06" db="EMBL/GenBank/DDBJ databases">
        <title>Sorghum-associated microbial communities from plants grown in Nebraska, USA.</title>
        <authorList>
            <person name="Schachtman D."/>
        </authorList>
    </citation>
    <scope>NUCLEOTIDE SEQUENCE [LARGE SCALE GENOMIC DNA]</scope>
    <source>
        <strain evidence="2 3">1225</strain>
    </source>
</reference>
<dbReference type="EMBL" id="VIWP01000008">
    <property type="protein sequence ID" value="TWF49524.1"/>
    <property type="molecule type" value="Genomic_DNA"/>
</dbReference>
<dbReference type="OrthoDB" id="648192at2"/>
<dbReference type="RefSeq" id="WP_145641610.1">
    <property type="nucleotide sequence ID" value="NZ_VIWP01000008.1"/>
</dbReference>
<comment type="caution">
    <text evidence="2">The sequence shown here is derived from an EMBL/GenBank/DDBJ whole genome shotgun (WGS) entry which is preliminary data.</text>
</comment>
<feature type="region of interest" description="Disordered" evidence="1">
    <location>
        <begin position="222"/>
        <end position="242"/>
    </location>
</feature>
<evidence type="ECO:0000313" key="3">
    <source>
        <dbReference type="Proteomes" id="UP000320653"/>
    </source>
</evidence>
<evidence type="ECO:0000313" key="2">
    <source>
        <dbReference type="EMBL" id="TWF49524.1"/>
    </source>
</evidence>
<keyword evidence="3" id="KW-1185">Reference proteome</keyword>
<dbReference type="AlphaFoldDB" id="A0A561QGN8"/>
<accession>A0A561QGN8</accession>
<name>A0A561QGN8_9HYPH</name>
<dbReference type="Proteomes" id="UP000320653">
    <property type="component" value="Unassembled WGS sequence"/>
</dbReference>
<proteinExistence type="predicted"/>
<feature type="compositionally biased region" description="Pro residues" evidence="1">
    <location>
        <begin position="230"/>
        <end position="242"/>
    </location>
</feature>
<gene>
    <name evidence="2" type="ORF">FHW37_108194</name>
</gene>
<protein>
    <submittedName>
        <fullName evidence="2">Uncharacterized protein</fullName>
    </submittedName>
</protein>
<sequence length="242" mass="26466">MKSHELILALGELSNPSTQPEEYARVAAILSKDLAEQAISKGALTLQGIHAVAAVADYELVLEPSIKVLRDNDYRVVVSCIWPISDILVKGTVDRTTISMSLSEKGAHNMPQLVVMAQSIATITEIEAILAHVLFDRGPTTYESIVVSSLVSHMDAERHLEGVLPENYRGKLRLFDHRKDHELSMDGILSPGVGGSPLNRAGFRSSADSRSFVPAVFRDKYDFTKRPKPGSTPKPPTPAPMR</sequence>
<evidence type="ECO:0000256" key="1">
    <source>
        <dbReference type="SAM" id="MobiDB-lite"/>
    </source>
</evidence>